<dbReference type="PANTHER" id="PTHR43383">
    <property type="entry name" value="NODULIN 6"/>
    <property type="match status" value="1"/>
</dbReference>
<dbReference type="FunFam" id="3.30.590.10:FF:000013">
    <property type="entry name" value="Related to fluG protein"/>
    <property type="match status" value="1"/>
</dbReference>
<dbReference type="Gene3D" id="3.30.590.10">
    <property type="entry name" value="Glutamine synthetase/guanido kinase, catalytic domain"/>
    <property type="match status" value="1"/>
</dbReference>
<comment type="similarity">
    <text evidence="2 3">Belongs to the glutamine synthetase family.</text>
</comment>
<dbReference type="SUPFAM" id="SSF55931">
    <property type="entry name" value="Glutamine synthetase/guanido kinase"/>
    <property type="match status" value="1"/>
</dbReference>
<evidence type="ECO:0000256" key="3">
    <source>
        <dbReference type="RuleBase" id="RU000384"/>
    </source>
</evidence>
<proteinExistence type="inferred from homology"/>
<sequence length="883" mass="98954">MASWVGMRAAATPSQVDAVARAIRSTPIIDHHAHPILKPEALCQRPLLAIATEANGDAIHSATTSLPHLRAVRQLASVLGCGYTWESVVAAIEEKRLDCPEDWTADCLSGIETILIDDGLDSENEANVYPWHDDYTRSKCKRIVRIETIAADILGRLDSACNDPAQKDDDVLDDPFDKWAQEFDSYIEAALDDPDVVGFKSVICYRTGLDIANEPCEAAEMRVRLEFMEIIAHYARIDCKKLQTKSLNDLVVHRTARLIRDSRSRQKKPIQFHTGLGDNDLALRRSSPSHLQDFIRMYPTVPIVLLHAGYPFTRETGYLASVYENVYADIGEVFPCVSHDGQERILREILELCPWSKILWSTDGHWFPETYLLAVMQMREVFETVLCDYVRKGHIGWRAAVDLVRDVLFKNANKLYHLDLDFAELEEETGMAQGSYLSDAELLQAFLGNQPAPDFVRICWNDFTALQRMRMVPFRKFTSLLSEGKPTDIGITTAVFGLLQNDWLLPSISPTGEYRLHPDFSSLKRGPIDGHISMNGEFRQPSGAKVPFCPRSVLQRAVEFGAENNLSFLVGFEIEFLLVERVEHTPGNTTRYSTLTTDGHAWSVSRYFANPKISTLLRDMVSALDDMGIYVEQLHAESATGQFELTLPPYPPVEAADTLLHTRDVMSALATAAGFKLTLHPKPIAHACGTASHMHLSVSSSTKSGDKPEMYQPFYAGVLKHLRAVLAFTYTNPASYERASDGTWSGGRWVTWGTQNREAALRKIEGAHWELKCMDGLANPYLALAAVLFSGVKGVLDREPLVWGDCEIDPAKLTANDRKELGVTQMLPGSVEEGLAALREDGQLVEMMGAELVERYGAMKEFELEFLGKMGEEERRQWLMERY</sequence>
<dbReference type="Gene3D" id="3.20.20.140">
    <property type="entry name" value="Metal-dependent hydrolases"/>
    <property type="match status" value="1"/>
</dbReference>
<dbReference type="InterPro" id="IPR032466">
    <property type="entry name" value="Metal_Hydrolase"/>
</dbReference>
<evidence type="ECO:0000313" key="6">
    <source>
        <dbReference type="Proteomes" id="UP001302745"/>
    </source>
</evidence>
<feature type="domain" description="GS catalytic" evidence="4">
    <location>
        <begin position="550"/>
        <end position="883"/>
    </location>
</feature>
<accession>A0AAN6ZUV9</accession>
<dbReference type="InterPro" id="IPR008146">
    <property type="entry name" value="Gln_synth_cat_dom"/>
</dbReference>
<dbReference type="AlphaFoldDB" id="A0AAN6ZUV9"/>
<evidence type="ECO:0000256" key="1">
    <source>
        <dbReference type="ARBA" id="ARBA00021364"/>
    </source>
</evidence>
<name>A0AAN6ZUV9_9PEZI</name>
<evidence type="ECO:0000256" key="2">
    <source>
        <dbReference type="PROSITE-ProRule" id="PRU01331"/>
    </source>
</evidence>
<keyword evidence="6" id="KW-1185">Reference proteome</keyword>
<dbReference type="Pfam" id="PF04909">
    <property type="entry name" value="Amidohydro_2"/>
    <property type="match status" value="1"/>
</dbReference>
<comment type="caution">
    <text evidence="5">The sequence shown here is derived from an EMBL/GenBank/DDBJ whole genome shotgun (WGS) entry which is preliminary data.</text>
</comment>
<dbReference type="InterPro" id="IPR036651">
    <property type="entry name" value="Gln_synt_N_sf"/>
</dbReference>
<dbReference type="InterPro" id="IPR014746">
    <property type="entry name" value="Gln_synth/guanido_kin_cat_dom"/>
</dbReference>
<dbReference type="Pfam" id="PF00120">
    <property type="entry name" value="Gln-synt_C"/>
    <property type="match status" value="1"/>
</dbReference>
<dbReference type="PROSITE" id="PS51987">
    <property type="entry name" value="GS_CATALYTIC"/>
    <property type="match status" value="1"/>
</dbReference>
<dbReference type="GO" id="GO:0006542">
    <property type="term" value="P:glutamine biosynthetic process"/>
    <property type="evidence" value="ECO:0007669"/>
    <property type="project" value="InterPro"/>
</dbReference>
<dbReference type="PANTHER" id="PTHR43383:SF2">
    <property type="entry name" value="AMIDOHYDROLASE 2 FAMILY PROTEIN"/>
    <property type="match status" value="1"/>
</dbReference>
<dbReference type="Proteomes" id="UP001302745">
    <property type="component" value="Unassembled WGS sequence"/>
</dbReference>
<dbReference type="InterPro" id="IPR006680">
    <property type="entry name" value="Amidohydro-rel"/>
</dbReference>
<reference evidence="5" key="1">
    <citation type="journal article" date="2023" name="Mol. Phylogenet. Evol.">
        <title>Genome-scale phylogeny and comparative genomics of the fungal order Sordariales.</title>
        <authorList>
            <person name="Hensen N."/>
            <person name="Bonometti L."/>
            <person name="Westerberg I."/>
            <person name="Brannstrom I.O."/>
            <person name="Guillou S."/>
            <person name="Cros-Aarteil S."/>
            <person name="Calhoun S."/>
            <person name="Haridas S."/>
            <person name="Kuo A."/>
            <person name="Mondo S."/>
            <person name="Pangilinan J."/>
            <person name="Riley R."/>
            <person name="LaButti K."/>
            <person name="Andreopoulos B."/>
            <person name="Lipzen A."/>
            <person name="Chen C."/>
            <person name="Yan M."/>
            <person name="Daum C."/>
            <person name="Ng V."/>
            <person name="Clum A."/>
            <person name="Steindorff A."/>
            <person name="Ohm R.A."/>
            <person name="Martin F."/>
            <person name="Silar P."/>
            <person name="Natvig D.O."/>
            <person name="Lalanne C."/>
            <person name="Gautier V."/>
            <person name="Ament-Velasquez S.L."/>
            <person name="Kruys A."/>
            <person name="Hutchinson M.I."/>
            <person name="Powell A.J."/>
            <person name="Barry K."/>
            <person name="Miller A.N."/>
            <person name="Grigoriev I.V."/>
            <person name="Debuchy R."/>
            <person name="Gladieux P."/>
            <person name="Hiltunen Thoren M."/>
            <person name="Johannesson H."/>
        </authorList>
    </citation>
    <scope>NUCLEOTIDE SEQUENCE</scope>
    <source>
        <strain evidence="5">CBS 538.74</strain>
    </source>
</reference>
<evidence type="ECO:0000313" key="5">
    <source>
        <dbReference type="EMBL" id="KAK4150969.1"/>
    </source>
</evidence>
<dbReference type="EMBL" id="MU857040">
    <property type="protein sequence ID" value="KAK4150969.1"/>
    <property type="molecule type" value="Genomic_DNA"/>
</dbReference>
<dbReference type="GO" id="GO:0004356">
    <property type="term" value="F:glutamine synthetase activity"/>
    <property type="evidence" value="ECO:0007669"/>
    <property type="project" value="InterPro"/>
</dbReference>
<organism evidence="5 6">
    <name type="scientific">Chaetomidium leptoderma</name>
    <dbReference type="NCBI Taxonomy" id="669021"/>
    <lineage>
        <taxon>Eukaryota</taxon>
        <taxon>Fungi</taxon>
        <taxon>Dikarya</taxon>
        <taxon>Ascomycota</taxon>
        <taxon>Pezizomycotina</taxon>
        <taxon>Sordariomycetes</taxon>
        <taxon>Sordariomycetidae</taxon>
        <taxon>Sordariales</taxon>
        <taxon>Chaetomiaceae</taxon>
        <taxon>Chaetomidium</taxon>
    </lineage>
</organism>
<dbReference type="GO" id="GO:0016787">
    <property type="term" value="F:hydrolase activity"/>
    <property type="evidence" value="ECO:0007669"/>
    <property type="project" value="InterPro"/>
</dbReference>
<gene>
    <name evidence="5" type="ORF">C8A00DRAFT_17569</name>
</gene>
<dbReference type="Gene3D" id="3.10.20.70">
    <property type="entry name" value="Glutamine synthetase, N-terminal domain"/>
    <property type="match status" value="1"/>
</dbReference>
<dbReference type="SUPFAM" id="SSF51556">
    <property type="entry name" value="Metallo-dependent hydrolases"/>
    <property type="match status" value="1"/>
</dbReference>
<dbReference type="SMART" id="SM01230">
    <property type="entry name" value="Gln-synt_C"/>
    <property type="match status" value="1"/>
</dbReference>
<reference evidence="5" key="2">
    <citation type="submission" date="2023-05" db="EMBL/GenBank/DDBJ databases">
        <authorList>
            <consortium name="Lawrence Berkeley National Laboratory"/>
            <person name="Steindorff A."/>
            <person name="Hensen N."/>
            <person name="Bonometti L."/>
            <person name="Westerberg I."/>
            <person name="Brannstrom I.O."/>
            <person name="Guillou S."/>
            <person name="Cros-Aarteil S."/>
            <person name="Calhoun S."/>
            <person name="Haridas S."/>
            <person name="Kuo A."/>
            <person name="Mondo S."/>
            <person name="Pangilinan J."/>
            <person name="Riley R."/>
            <person name="Labutti K."/>
            <person name="Andreopoulos B."/>
            <person name="Lipzen A."/>
            <person name="Chen C."/>
            <person name="Yanf M."/>
            <person name="Daum C."/>
            <person name="Ng V."/>
            <person name="Clum A."/>
            <person name="Ohm R."/>
            <person name="Martin F."/>
            <person name="Silar P."/>
            <person name="Natvig D."/>
            <person name="Lalanne C."/>
            <person name="Gautier V."/>
            <person name="Ament-Velasquez S.L."/>
            <person name="Kruys A."/>
            <person name="Hutchinson M.I."/>
            <person name="Powell A.J."/>
            <person name="Barry K."/>
            <person name="Miller A.N."/>
            <person name="Grigoriev I.V."/>
            <person name="Debuchy R."/>
            <person name="Gladieux P."/>
            <person name="Thoren M.H."/>
            <person name="Johannesson H."/>
        </authorList>
    </citation>
    <scope>NUCLEOTIDE SEQUENCE</scope>
    <source>
        <strain evidence="5">CBS 538.74</strain>
    </source>
</reference>
<protein>
    <recommendedName>
        <fullName evidence="1">Glutamine synthetase</fullName>
    </recommendedName>
</protein>
<evidence type="ECO:0000259" key="4">
    <source>
        <dbReference type="PROSITE" id="PS51987"/>
    </source>
</evidence>